<dbReference type="EMBL" id="JADGKB010000151">
    <property type="protein sequence ID" value="KAJ3252177.1"/>
    <property type="molecule type" value="Genomic_DNA"/>
</dbReference>
<comment type="caution">
    <text evidence="1">The sequence shown here is derived from an EMBL/GenBank/DDBJ whole genome shotgun (WGS) entry which is preliminary data.</text>
</comment>
<gene>
    <name evidence="1" type="ORF">HK103_001788</name>
</gene>
<proteinExistence type="predicted"/>
<keyword evidence="2" id="KW-1185">Reference proteome</keyword>
<name>A0AAD5Y4Q8_9FUNG</name>
<evidence type="ECO:0000313" key="1">
    <source>
        <dbReference type="EMBL" id="KAJ3252177.1"/>
    </source>
</evidence>
<organism evidence="1 2">
    <name type="scientific">Boothiomyces macroporosus</name>
    <dbReference type="NCBI Taxonomy" id="261099"/>
    <lineage>
        <taxon>Eukaryota</taxon>
        <taxon>Fungi</taxon>
        <taxon>Fungi incertae sedis</taxon>
        <taxon>Chytridiomycota</taxon>
        <taxon>Chytridiomycota incertae sedis</taxon>
        <taxon>Chytridiomycetes</taxon>
        <taxon>Rhizophydiales</taxon>
        <taxon>Terramycetaceae</taxon>
        <taxon>Boothiomyces</taxon>
    </lineage>
</organism>
<accession>A0AAD5Y4Q8</accession>
<dbReference type="AlphaFoldDB" id="A0AAD5Y4Q8"/>
<protein>
    <submittedName>
        <fullName evidence="1">Uncharacterized protein</fullName>
    </submittedName>
</protein>
<dbReference type="Proteomes" id="UP001210925">
    <property type="component" value="Unassembled WGS sequence"/>
</dbReference>
<sequence length="139" mass="15841">MQESSPQDCSPGISNRNTLGSFFSQSKLTAIAPELITPPTIVTIEDIDPPLDYTFTDSELKEQEKCFMNEEQLEISEVGTLFSDAIRVPSRHYSQYGNITSLKELKSEGYVQRKETQTSIVQSVHSFYEKKKTKIFCCW</sequence>
<reference evidence="1" key="1">
    <citation type="submission" date="2020-05" db="EMBL/GenBank/DDBJ databases">
        <title>Phylogenomic resolution of chytrid fungi.</title>
        <authorList>
            <person name="Stajich J.E."/>
            <person name="Amses K."/>
            <person name="Simmons R."/>
            <person name="Seto K."/>
            <person name="Myers J."/>
            <person name="Bonds A."/>
            <person name="Quandt C.A."/>
            <person name="Barry K."/>
            <person name="Liu P."/>
            <person name="Grigoriev I."/>
            <person name="Longcore J.E."/>
            <person name="James T.Y."/>
        </authorList>
    </citation>
    <scope>NUCLEOTIDE SEQUENCE</scope>
    <source>
        <strain evidence="1">PLAUS21</strain>
    </source>
</reference>
<evidence type="ECO:0000313" key="2">
    <source>
        <dbReference type="Proteomes" id="UP001210925"/>
    </source>
</evidence>